<evidence type="ECO:0000256" key="1">
    <source>
        <dbReference type="SAM" id="Phobius"/>
    </source>
</evidence>
<name>A0A6J6HSZ3_9ZZZZ</name>
<proteinExistence type="predicted"/>
<keyword evidence="1" id="KW-0812">Transmembrane</keyword>
<protein>
    <submittedName>
        <fullName evidence="2">Unannotated protein</fullName>
    </submittedName>
</protein>
<keyword evidence="1" id="KW-1133">Transmembrane helix</keyword>
<feature type="transmembrane region" description="Helical" evidence="1">
    <location>
        <begin position="119"/>
        <end position="137"/>
    </location>
</feature>
<feature type="transmembrane region" description="Helical" evidence="1">
    <location>
        <begin position="64"/>
        <end position="83"/>
    </location>
</feature>
<gene>
    <name evidence="2" type="ORF">UFOPK1855_00694</name>
</gene>
<reference evidence="2" key="1">
    <citation type="submission" date="2020-05" db="EMBL/GenBank/DDBJ databases">
        <authorList>
            <person name="Chiriac C."/>
            <person name="Salcher M."/>
            <person name="Ghai R."/>
            <person name="Kavagutti S V."/>
        </authorList>
    </citation>
    <scope>NUCLEOTIDE SEQUENCE</scope>
</reference>
<feature type="transmembrane region" description="Helical" evidence="1">
    <location>
        <begin position="40"/>
        <end position="58"/>
    </location>
</feature>
<organism evidence="2">
    <name type="scientific">freshwater metagenome</name>
    <dbReference type="NCBI Taxonomy" id="449393"/>
    <lineage>
        <taxon>unclassified sequences</taxon>
        <taxon>metagenomes</taxon>
        <taxon>ecological metagenomes</taxon>
    </lineage>
</organism>
<evidence type="ECO:0000313" key="2">
    <source>
        <dbReference type="EMBL" id="CAB4616166.1"/>
    </source>
</evidence>
<accession>A0A6J6HSZ3</accession>
<dbReference type="EMBL" id="CAEZUW010000108">
    <property type="protein sequence ID" value="CAB4616166.1"/>
    <property type="molecule type" value="Genomic_DNA"/>
</dbReference>
<feature type="transmembrane region" description="Helical" evidence="1">
    <location>
        <begin position="189"/>
        <end position="207"/>
    </location>
</feature>
<feature type="transmembrane region" description="Helical" evidence="1">
    <location>
        <begin position="157"/>
        <end position="177"/>
    </location>
</feature>
<dbReference type="AlphaFoldDB" id="A0A6J6HSZ3"/>
<feature type="transmembrane region" description="Helical" evidence="1">
    <location>
        <begin position="95"/>
        <end position="113"/>
    </location>
</feature>
<sequence length="224" mass="24412">MDAVKLLLALHVAAGSVALLAAFAAISLKKGSPKHNLVGRVYFWAMMAVALTAIPVSIARPNLMLFFVALFSSYMAYAGWRFGRNSRYIMNRPPVIEWGMLVVGVAMVTTGLIEVLTVSPMGWVLVAFGSIGTQFAVQDIRGWGKTEEFAKRISNHLTHMLGGTIATITAVLVQQVVPRLGEGNPYAVAVWLAPTIIITPMIAVWATQVQKTKQLRLFGTTRKK</sequence>
<keyword evidence="1" id="KW-0472">Membrane</keyword>
<feature type="transmembrane region" description="Helical" evidence="1">
    <location>
        <begin position="6"/>
        <end position="28"/>
    </location>
</feature>